<feature type="transmembrane region" description="Helical" evidence="8">
    <location>
        <begin position="382"/>
        <end position="402"/>
    </location>
</feature>
<dbReference type="EMBL" id="SUMG01000003">
    <property type="protein sequence ID" value="NBG87627.1"/>
    <property type="molecule type" value="Genomic_DNA"/>
</dbReference>
<evidence type="ECO:0000313" key="9">
    <source>
        <dbReference type="EMBL" id="NBG87627.1"/>
    </source>
</evidence>
<name>A0AA44BD74_9CLOT</name>
<dbReference type="Pfam" id="PF01594">
    <property type="entry name" value="AI-2E_transport"/>
    <property type="match status" value="1"/>
</dbReference>
<accession>A0AA44BD74</accession>
<dbReference type="AlphaFoldDB" id="A0AA44BD74"/>
<evidence type="ECO:0000256" key="5">
    <source>
        <dbReference type="ARBA" id="ARBA00022692"/>
    </source>
</evidence>
<keyword evidence="4" id="KW-1003">Cell membrane</keyword>
<dbReference type="GO" id="GO:0005886">
    <property type="term" value="C:plasma membrane"/>
    <property type="evidence" value="ECO:0007669"/>
    <property type="project" value="UniProtKB-SubCell"/>
</dbReference>
<proteinExistence type="inferred from homology"/>
<keyword evidence="10" id="KW-1185">Reference proteome</keyword>
<dbReference type="InterPro" id="IPR002549">
    <property type="entry name" value="AI-2E-like"/>
</dbReference>
<feature type="transmembrane region" description="Helical" evidence="8">
    <location>
        <begin position="94"/>
        <end position="112"/>
    </location>
</feature>
<feature type="transmembrane region" description="Helical" evidence="8">
    <location>
        <begin position="68"/>
        <end position="88"/>
    </location>
</feature>
<comment type="caution">
    <text evidence="9">The sequence shown here is derived from an EMBL/GenBank/DDBJ whole genome shotgun (WGS) entry which is preliminary data.</text>
</comment>
<gene>
    <name evidence="9" type="ORF">ISALK_03850</name>
</gene>
<feature type="transmembrane region" description="Helical" evidence="8">
    <location>
        <begin position="313"/>
        <end position="332"/>
    </location>
</feature>
<dbReference type="Proteomes" id="UP000449710">
    <property type="component" value="Unassembled WGS sequence"/>
</dbReference>
<evidence type="ECO:0000256" key="7">
    <source>
        <dbReference type="ARBA" id="ARBA00023136"/>
    </source>
</evidence>
<evidence type="ECO:0000256" key="8">
    <source>
        <dbReference type="SAM" id="Phobius"/>
    </source>
</evidence>
<keyword evidence="6 8" id="KW-1133">Transmembrane helix</keyword>
<feature type="transmembrane region" description="Helical" evidence="8">
    <location>
        <begin position="23"/>
        <end position="48"/>
    </location>
</feature>
<evidence type="ECO:0000256" key="2">
    <source>
        <dbReference type="ARBA" id="ARBA00009773"/>
    </source>
</evidence>
<reference evidence="9 10" key="1">
    <citation type="submission" date="2019-04" db="EMBL/GenBank/DDBJ databases">
        <title>Isachenkonia alkalipeptolytica gen. nov. sp. nov. a new anaerobic, alkiliphilic organothrophic bacterium capable to reduce synthesized ferrihydrite isolated from a soda lake.</title>
        <authorList>
            <person name="Toshchakov S.V."/>
            <person name="Zavarzina D.G."/>
            <person name="Zhilina T.N."/>
            <person name="Kostrikina N.A."/>
            <person name="Kublanov I.V."/>
        </authorList>
    </citation>
    <scope>NUCLEOTIDE SEQUENCE [LARGE SCALE GENOMIC DNA]</scope>
    <source>
        <strain evidence="9 10">Z-1701</strain>
    </source>
</reference>
<feature type="transmembrane region" description="Helical" evidence="8">
    <location>
        <begin position="220"/>
        <end position="238"/>
    </location>
</feature>
<keyword evidence="7 8" id="KW-0472">Membrane</keyword>
<evidence type="ECO:0000313" key="10">
    <source>
        <dbReference type="Proteomes" id="UP000449710"/>
    </source>
</evidence>
<comment type="subcellular location">
    <subcellularLocation>
        <location evidence="1">Cell membrane</location>
        <topology evidence="1">Multi-pass membrane protein</topology>
    </subcellularLocation>
</comment>
<evidence type="ECO:0000256" key="1">
    <source>
        <dbReference type="ARBA" id="ARBA00004651"/>
    </source>
</evidence>
<organism evidence="9 10">
    <name type="scientific">Isachenkonia alkalipeptolytica</name>
    <dbReference type="NCBI Taxonomy" id="2565777"/>
    <lineage>
        <taxon>Bacteria</taxon>
        <taxon>Bacillati</taxon>
        <taxon>Bacillota</taxon>
        <taxon>Clostridia</taxon>
        <taxon>Eubacteriales</taxon>
        <taxon>Clostridiaceae</taxon>
        <taxon>Isachenkonia</taxon>
    </lineage>
</organism>
<dbReference type="PANTHER" id="PTHR21716">
    <property type="entry name" value="TRANSMEMBRANE PROTEIN"/>
    <property type="match status" value="1"/>
</dbReference>
<evidence type="ECO:0000256" key="3">
    <source>
        <dbReference type="ARBA" id="ARBA00022448"/>
    </source>
</evidence>
<comment type="similarity">
    <text evidence="2">Belongs to the autoinducer-2 exporter (AI-2E) (TC 2.A.86) family.</text>
</comment>
<feature type="transmembrane region" description="Helical" evidence="8">
    <location>
        <begin position="279"/>
        <end position="307"/>
    </location>
</feature>
<feature type="transmembrane region" description="Helical" evidence="8">
    <location>
        <begin position="339"/>
        <end position="362"/>
    </location>
</feature>
<dbReference type="PANTHER" id="PTHR21716:SF53">
    <property type="entry name" value="PERMEASE PERM-RELATED"/>
    <property type="match status" value="1"/>
</dbReference>
<dbReference type="RefSeq" id="WP_160719211.1">
    <property type="nucleotide sequence ID" value="NZ_SUMG01000003.1"/>
</dbReference>
<sequence>MSFTTALLNAGNNEVSRFADRGYIMNFLSFLILLGVLLLIGFSIYYLIHIGNNFLYRDRRIHIGKKQIFYFLLFFFVVLILIGLYTIQGFLLQLVAPFLAAFAIAYILNPAVTLMDRKGIKRPYGILLIYAGIIGVLVILSISFFPRITGEMRRLMEVLPQYVENIYGNFQAFYERNFHRIGFLPENLENIGEMFDINLERFQEMFAGTFGSITRTFQGFFTRVINVILTPIITFYFLKDRERFKKNILRLIPPWGRQQALHIGHDLNKALGGFVRGQLLVALFVGTMTTVALLILRVEFAVLVGMIAGIFNIIPYLGPFIGIIPAVFFALLDGPMKALWVIAVFTAIQQIESGIVTPRVVGKRVGFHPVFVMLSLMIGGRMFGLLGMLIAVPTAVTIHVLGKHFIALVKRM</sequence>
<evidence type="ECO:0000256" key="6">
    <source>
        <dbReference type="ARBA" id="ARBA00022989"/>
    </source>
</evidence>
<dbReference type="GO" id="GO:0055085">
    <property type="term" value="P:transmembrane transport"/>
    <property type="evidence" value="ECO:0007669"/>
    <property type="project" value="TreeGrafter"/>
</dbReference>
<feature type="transmembrane region" description="Helical" evidence="8">
    <location>
        <begin position="124"/>
        <end position="145"/>
    </location>
</feature>
<keyword evidence="3" id="KW-0813">Transport</keyword>
<evidence type="ECO:0000256" key="4">
    <source>
        <dbReference type="ARBA" id="ARBA00022475"/>
    </source>
</evidence>
<protein>
    <submittedName>
        <fullName evidence="9">AI-2E family transporter</fullName>
    </submittedName>
</protein>
<keyword evidence="5 8" id="KW-0812">Transmembrane</keyword>